<dbReference type="Proteomes" id="UP000036403">
    <property type="component" value="Unassembled WGS sequence"/>
</dbReference>
<sequence length="120" mass="13744">MKFLEFARSVLFAFAVLSGVYCSDDLDDVSVGEIGENVNYQNYQDLDTFLPVECEEHEEYSECSGDRTCQKTCENMDQWETMTCARTKVCIRGCICEDGYVRDDYSGVCVRENSCPRVKH</sequence>
<name>A0A0J7L634_LASNI</name>
<proteinExistence type="inferred from homology"/>
<keyword evidence="3" id="KW-0722">Serine protease inhibitor</keyword>
<dbReference type="InterPro" id="IPR051368">
    <property type="entry name" value="SerProtInhib-TIL_Domain"/>
</dbReference>
<comment type="similarity">
    <text evidence="1">Belongs to the serine protease inhibitor-like (TIL domain-containing) family.</text>
</comment>
<dbReference type="Pfam" id="PF01826">
    <property type="entry name" value="TIL"/>
    <property type="match status" value="1"/>
</dbReference>
<dbReference type="InterPro" id="IPR036084">
    <property type="entry name" value="Ser_inhib-like_sf"/>
</dbReference>
<dbReference type="InterPro" id="IPR002919">
    <property type="entry name" value="TIL_dom"/>
</dbReference>
<keyword evidence="2" id="KW-0646">Protease inhibitor</keyword>
<evidence type="ECO:0000313" key="7">
    <source>
        <dbReference type="EMBL" id="KMQ98081.1"/>
    </source>
</evidence>
<dbReference type="GO" id="GO:0004867">
    <property type="term" value="F:serine-type endopeptidase inhibitor activity"/>
    <property type="evidence" value="ECO:0007669"/>
    <property type="project" value="UniProtKB-KW"/>
</dbReference>
<dbReference type="OrthoDB" id="6236007at2759"/>
<evidence type="ECO:0000256" key="3">
    <source>
        <dbReference type="ARBA" id="ARBA00022900"/>
    </source>
</evidence>
<dbReference type="PANTHER" id="PTHR23259:SF70">
    <property type="entry name" value="ACCESSORY GLAND PROTEIN ACP62F-RELATED"/>
    <property type="match status" value="1"/>
</dbReference>
<evidence type="ECO:0000259" key="6">
    <source>
        <dbReference type="Pfam" id="PF01826"/>
    </source>
</evidence>
<reference evidence="7 8" key="1">
    <citation type="submission" date="2015-04" db="EMBL/GenBank/DDBJ databases">
        <title>Lasius niger genome sequencing.</title>
        <authorList>
            <person name="Konorov E.A."/>
            <person name="Nikitin M.A."/>
            <person name="Kirill M.V."/>
            <person name="Chang P."/>
        </authorList>
    </citation>
    <scope>NUCLEOTIDE SEQUENCE [LARGE SCALE GENOMIC DNA]</scope>
    <source>
        <tissue evidence="7">Whole</tissue>
    </source>
</reference>
<dbReference type="AlphaFoldDB" id="A0A0J7L634"/>
<evidence type="ECO:0000313" key="8">
    <source>
        <dbReference type="Proteomes" id="UP000036403"/>
    </source>
</evidence>
<dbReference type="SUPFAM" id="SSF57567">
    <property type="entry name" value="Serine protease inhibitors"/>
    <property type="match status" value="1"/>
</dbReference>
<feature type="chain" id="PRO_5005290625" evidence="5">
    <location>
        <begin position="23"/>
        <end position="120"/>
    </location>
</feature>
<comment type="caution">
    <text evidence="7">The sequence shown here is derived from an EMBL/GenBank/DDBJ whole genome shotgun (WGS) entry which is preliminary data.</text>
</comment>
<keyword evidence="8" id="KW-1185">Reference proteome</keyword>
<dbReference type="PaxDb" id="67767-A0A0J7L634"/>
<keyword evidence="5" id="KW-0732">Signal</keyword>
<accession>A0A0J7L634</accession>
<protein>
    <submittedName>
        <fullName evidence="7">Cysteine-rich venom</fullName>
    </submittedName>
</protein>
<gene>
    <name evidence="7" type="ORF">RF55_1562</name>
</gene>
<dbReference type="PANTHER" id="PTHR23259">
    <property type="entry name" value="RIDDLE"/>
    <property type="match status" value="1"/>
</dbReference>
<evidence type="ECO:0000256" key="5">
    <source>
        <dbReference type="SAM" id="SignalP"/>
    </source>
</evidence>
<evidence type="ECO:0000256" key="4">
    <source>
        <dbReference type="ARBA" id="ARBA00023157"/>
    </source>
</evidence>
<organism evidence="7 8">
    <name type="scientific">Lasius niger</name>
    <name type="common">Black garden ant</name>
    <dbReference type="NCBI Taxonomy" id="67767"/>
    <lineage>
        <taxon>Eukaryota</taxon>
        <taxon>Metazoa</taxon>
        <taxon>Ecdysozoa</taxon>
        <taxon>Arthropoda</taxon>
        <taxon>Hexapoda</taxon>
        <taxon>Insecta</taxon>
        <taxon>Pterygota</taxon>
        <taxon>Neoptera</taxon>
        <taxon>Endopterygota</taxon>
        <taxon>Hymenoptera</taxon>
        <taxon>Apocrita</taxon>
        <taxon>Aculeata</taxon>
        <taxon>Formicoidea</taxon>
        <taxon>Formicidae</taxon>
        <taxon>Formicinae</taxon>
        <taxon>Lasius</taxon>
        <taxon>Lasius</taxon>
    </lineage>
</organism>
<dbReference type="CDD" id="cd19941">
    <property type="entry name" value="TIL"/>
    <property type="match status" value="1"/>
</dbReference>
<evidence type="ECO:0000256" key="1">
    <source>
        <dbReference type="ARBA" id="ARBA00007611"/>
    </source>
</evidence>
<feature type="signal peptide" evidence="5">
    <location>
        <begin position="1"/>
        <end position="22"/>
    </location>
</feature>
<evidence type="ECO:0000256" key="2">
    <source>
        <dbReference type="ARBA" id="ARBA00022690"/>
    </source>
</evidence>
<dbReference type="Gene3D" id="2.10.25.10">
    <property type="entry name" value="Laminin"/>
    <property type="match status" value="1"/>
</dbReference>
<dbReference type="EMBL" id="LBMM01000547">
    <property type="protein sequence ID" value="KMQ98081.1"/>
    <property type="molecule type" value="Genomic_DNA"/>
</dbReference>
<feature type="domain" description="TIL" evidence="6">
    <location>
        <begin position="54"/>
        <end position="115"/>
    </location>
</feature>
<keyword evidence="4" id="KW-1015">Disulfide bond</keyword>